<keyword evidence="1" id="KW-0472">Membrane</keyword>
<reference evidence="2 3" key="1">
    <citation type="submission" date="2022-10" db="EMBL/GenBank/DDBJ databases">
        <title>Alteromonas sp. chi3 Genome sequencing.</title>
        <authorList>
            <person name="Park S."/>
        </authorList>
    </citation>
    <scope>NUCLEOTIDE SEQUENCE [LARGE SCALE GENOMIC DNA]</scope>
    <source>
        <strain evidence="3">chi3</strain>
    </source>
</reference>
<dbReference type="InterPro" id="IPR036259">
    <property type="entry name" value="MFS_trans_sf"/>
</dbReference>
<gene>
    <name evidence="2" type="ORF">OIK42_19200</name>
</gene>
<keyword evidence="3" id="KW-1185">Reference proteome</keyword>
<name>A0ABT5L8I1_9ALTE</name>
<dbReference type="SUPFAM" id="SSF103473">
    <property type="entry name" value="MFS general substrate transporter"/>
    <property type="match status" value="1"/>
</dbReference>
<proteinExistence type="predicted"/>
<organism evidence="2 3">
    <name type="scientific">Alteromonas gilva</name>
    <dbReference type="NCBI Taxonomy" id="2987522"/>
    <lineage>
        <taxon>Bacteria</taxon>
        <taxon>Pseudomonadati</taxon>
        <taxon>Pseudomonadota</taxon>
        <taxon>Gammaproteobacteria</taxon>
        <taxon>Alteromonadales</taxon>
        <taxon>Alteromonadaceae</taxon>
        <taxon>Alteromonas/Salinimonas group</taxon>
        <taxon>Alteromonas</taxon>
    </lineage>
</organism>
<evidence type="ECO:0000313" key="2">
    <source>
        <dbReference type="EMBL" id="MDC8832886.1"/>
    </source>
</evidence>
<evidence type="ECO:0000313" key="3">
    <source>
        <dbReference type="Proteomes" id="UP001218788"/>
    </source>
</evidence>
<dbReference type="RefSeq" id="WP_273642782.1">
    <property type="nucleotide sequence ID" value="NZ_JAQQXP010000004.1"/>
</dbReference>
<feature type="transmembrane region" description="Helical" evidence="1">
    <location>
        <begin position="36"/>
        <end position="56"/>
    </location>
</feature>
<dbReference type="Proteomes" id="UP001218788">
    <property type="component" value="Unassembled WGS sequence"/>
</dbReference>
<sequence>MKKFIFVIGFGLIVSFLGFNLDSWFYQGDNFWDRTMRFIICGIGAGITSSAVRLLLDLYHLTHKGKPMTILGVGIILGGAVGYGFASNVIQYYVPFASPDSTGGDVVIFTSLVVGCSALGIQGFFARVTS</sequence>
<keyword evidence="1" id="KW-0812">Transmembrane</keyword>
<evidence type="ECO:0000256" key="1">
    <source>
        <dbReference type="SAM" id="Phobius"/>
    </source>
</evidence>
<protein>
    <submittedName>
        <fullName evidence="2">Uncharacterized protein</fullName>
    </submittedName>
</protein>
<comment type="caution">
    <text evidence="2">The sequence shown here is derived from an EMBL/GenBank/DDBJ whole genome shotgun (WGS) entry which is preliminary data.</text>
</comment>
<feature type="transmembrane region" description="Helical" evidence="1">
    <location>
        <begin position="68"/>
        <end position="86"/>
    </location>
</feature>
<keyword evidence="1" id="KW-1133">Transmembrane helix</keyword>
<dbReference type="EMBL" id="JAQQXP010000004">
    <property type="protein sequence ID" value="MDC8832886.1"/>
    <property type="molecule type" value="Genomic_DNA"/>
</dbReference>
<feature type="transmembrane region" description="Helical" evidence="1">
    <location>
        <begin position="106"/>
        <end position="126"/>
    </location>
</feature>
<accession>A0ABT5L8I1</accession>